<dbReference type="PIR" id="C75201">
    <property type="entry name" value="C75201"/>
</dbReference>
<feature type="transmembrane region" description="Helical" evidence="10">
    <location>
        <begin position="259"/>
        <end position="277"/>
    </location>
</feature>
<dbReference type="HOGENOM" id="CLU_005126_7_1_2"/>
<dbReference type="InterPro" id="IPR006153">
    <property type="entry name" value="Cation/H_exchanger_TM"/>
</dbReference>
<reference evidence="12 14" key="4">
    <citation type="journal article" date="2003" name="Mol. Microbiol.">
        <title>An integrated analysis of the genome of the hyperthermophilic archaeon Pyrococcus abyssi.</title>
        <authorList>
            <person name="Cohen G."/>
            <person name="Barbe V."/>
            <person name="Flament D."/>
            <person name="Galperin M."/>
            <person name="Heilig R."/>
            <person name="Ripp R."/>
            <person name="Lecompte O."/>
            <person name="Prieur D."/>
            <person name="Poch O."/>
            <person name="Quellerou J."/>
            <person name="Thierry J.C."/>
            <person name="Van der Oost J."/>
            <person name="Weissenbach J."/>
            <person name="Zivanovic Y."/>
            <person name="Forterre P."/>
        </authorList>
    </citation>
    <scope>NUCLEOTIDE SEQUENCE [LARGE SCALE GENOMIC DNA]</scope>
    <source>
        <strain evidence="14">GE5 / Orsay</strain>
        <strain evidence="12">Orsay</strain>
    </source>
</reference>
<dbReference type="eggNOG" id="arCOG01953">
    <property type="taxonomic scope" value="Archaea"/>
</dbReference>
<keyword evidence="5 10" id="KW-1133">Transmembrane helix</keyword>
<evidence type="ECO:0000313" key="14">
    <source>
        <dbReference type="Proteomes" id="UP000000810"/>
    </source>
</evidence>
<dbReference type="Gene3D" id="1.20.1530.20">
    <property type="match status" value="1"/>
</dbReference>
<evidence type="ECO:0000256" key="8">
    <source>
        <dbReference type="ARBA" id="ARBA00023136"/>
    </source>
</evidence>
<feature type="transmembrane region" description="Helical" evidence="10">
    <location>
        <begin position="48"/>
        <end position="68"/>
    </location>
</feature>
<evidence type="ECO:0000313" key="13">
    <source>
        <dbReference type="EMBL" id="CCE69510.1"/>
    </source>
</evidence>
<dbReference type="Proteomes" id="UP000000810">
    <property type="component" value="Chromosome"/>
</dbReference>
<gene>
    <name evidence="12" type="primary">napA-1</name>
    <name evidence="12" type="ORF">PAB0084</name>
</gene>
<evidence type="ECO:0000256" key="1">
    <source>
        <dbReference type="ARBA" id="ARBA00004141"/>
    </source>
</evidence>
<protein>
    <submittedName>
        <fullName evidence="12 13">Na+/H+ antiporter</fullName>
    </submittedName>
</protein>
<keyword evidence="3" id="KW-0050">Antiport</keyword>
<evidence type="ECO:0000256" key="2">
    <source>
        <dbReference type="ARBA" id="ARBA00022448"/>
    </source>
</evidence>
<dbReference type="Proteomes" id="UP000009139">
    <property type="component" value="Chromosome"/>
</dbReference>
<reference evidence="12" key="2">
    <citation type="journal article" date="2000" name="J. Mol. Biol.">
        <title>Archaeal homologs of eukaryotic methylation guide small nucleolar RNAs: lessons from the Pyrococcus genomes.</title>
        <authorList>
            <person name="Gaspin C."/>
            <person name="Cavaille J."/>
            <person name="Erauso G."/>
        </authorList>
    </citation>
    <scope>NUCLEOTIDE SEQUENCE</scope>
    <source>
        <strain evidence="12">Orsay</strain>
    </source>
</reference>
<dbReference type="GO" id="GO:0015297">
    <property type="term" value="F:antiporter activity"/>
    <property type="evidence" value="ECO:0007669"/>
    <property type="project" value="UniProtKB-KW"/>
</dbReference>
<dbReference type="EMBL" id="HE613800">
    <property type="protein sequence ID" value="CCE69510.1"/>
    <property type="molecule type" value="Genomic_DNA"/>
</dbReference>
<evidence type="ECO:0000313" key="15">
    <source>
        <dbReference type="Proteomes" id="UP000009139"/>
    </source>
</evidence>
<name>Q9V2E0_PYRAB</name>
<keyword evidence="2" id="KW-0813">Transport</keyword>
<comment type="subcellular location">
    <subcellularLocation>
        <location evidence="1">Membrane</location>
        <topology evidence="1">Multi-pass membrane protein</topology>
    </subcellularLocation>
</comment>
<evidence type="ECO:0000256" key="3">
    <source>
        <dbReference type="ARBA" id="ARBA00022449"/>
    </source>
</evidence>
<keyword evidence="14" id="KW-1185">Reference proteome</keyword>
<keyword evidence="4 10" id="KW-0812">Transmembrane</keyword>
<organism evidence="12 14">
    <name type="scientific">Pyrococcus abyssi (strain GE5 / Orsay)</name>
    <dbReference type="NCBI Taxonomy" id="272844"/>
    <lineage>
        <taxon>Archaea</taxon>
        <taxon>Methanobacteriati</taxon>
        <taxon>Methanobacteriota</taxon>
        <taxon>Thermococci</taxon>
        <taxon>Thermococcales</taxon>
        <taxon>Thermococcaceae</taxon>
        <taxon>Pyrococcus</taxon>
    </lineage>
</organism>
<evidence type="ECO:0000256" key="5">
    <source>
        <dbReference type="ARBA" id="ARBA00022989"/>
    </source>
</evidence>
<evidence type="ECO:0000256" key="9">
    <source>
        <dbReference type="ARBA" id="ARBA00023201"/>
    </source>
</evidence>
<dbReference type="AlphaFoldDB" id="Q9V2E0"/>
<evidence type="ECO:0000259" key="11">
    <source>
        <dbReference type="Pfam" id="PF00999"/>
    </source>
</evidence>
<feature type="transmembrane region" description="Helical" evidence="10">
    <location>
        <begin position="140"/>
        <end position="160"/>
    </location>
</feature>
<dbReference type="STRING" id="272844.PAB0084"/>
<evidence type="ECO:0000313" key="12">
    <source>
        <dbReference type="EMBL" id="CAB49058.1"/>
    </source>
</evidence>
<dbReference type="GO" id="GO:1902600">
    <property type="term" value="P:proton transmembrane transport"/>
    <property type="evidence" value="ECO:0007669"/>
    <property type="project" value="InterPro"/>
</dbReference>
<evidence type="ECO:0000256" key="10">
    <source>
        <dbReference type="SAM" id="Phobius"/>
    </source>
</evidence>
<keyword evidence="9" id="KW-0739">Sodium transport</keyword>
<feature type="transmembrane region" description="Helical" evidence="10">
    <location>
        <begin position="109"/>
        <end position="128"/>
    </location>
</feature>
<feature type="transmembrane region" description="Helical" evidence="10">
    <location>
        <begin position="349"/>
        <end position="368"/>
    </location>
</feature>
<dbReference type="GO" id="GO:0016020">
    <property type="term" value="C:membrane"/>
    <property type="evidence" value="ECO:0007669"/>
    <property type="project" value="UniProtKB-SubCell"/>
</dbReference>
<dbReference type="PATRIC" id="fig|272844.11.peg.146"/>
<evidence type="ECO:0000256" key="7">
    <source>
        <dbReference type="ARBA" id="ARBA00023065"/>
    </source>
</evidence>
<evidence type="ECO:0000256" key="6">
    <source>
        <dbReference type="ARBA" id="ARBA00023053"/>
    </source>
</evidence>
<dbReference type="InterPro" id="IPR038770">
    <property type="entry name" value="Na+/solute_symporter_sf"/>
</dbReference>
<feature type="transmembrane region" description="Helical" evidence="10">
    <location>
        <begin position="172"/>
        <end position="195"/>
    </location>
</feature>
<keyword evidence="7" id="KW-0406">Ion transport</keyword>
<reference evidence="12" key="3">
    <citation type="journal article" date="2001" name="Genome Res.">
        <title>Genome evolution at the genus level: comparison of three complete genomes of hyperthermophilic archaea.</title>
        <authorList>
            <person name="Lecompte O."/>
            <person name="Ripp R."/>
            <person name="Puzos-Barbe V."/>
            <person name="Duprat S."/>
            <person name="Heilig R."/>
            <person name="Dietrich J."/>
            <person name="Thierry J.C."/>
            <person name="Poch O."/>
        </authorList>
    </citation>
    <scope>NUCLEOTIDE SEQUENCE</scope>
    <source>
        <strain evidence="12">Orsay</strain>
    </source>
</reference>
<evidence type="ECO:0000256" key="4">
    <source>
        <dbReference type="ARBA" id="ARBA00022692"/>
    </source>
</evidence>
<dbReference type="Pfam" id="PF00999">
    <property type="entry name" value="Na_H_Exchanger"/>
    <property type="match status" value="1"/>
</dbReference>
<keyword evidence="6" id="KW-0915">Sodium</keyword>
<feature type="domain" description="Cation/H+ exchanger transmembrane" evidence="11">
    <location>
        <begin position="12"/>
        <end position="368"/>
    </location>
</feature>
<feature type="transmembrane region" description="Helical" evidence="10">
    <location>
        <begin position="289"/>
        <end position="310"/>
    </location>
</feature>
<proteinExistence type="predicted"/>
<dbReference type="OrthoDB" id="12029at2157"/>
<dbReference type="PANTHER" id="PTHR43562:SF3">
    <property type="entry name" value="SODIUM ION_PROTON EXCHANGER (EUROFUNG)"/>
    <property type="match status" value="1"/>
</dbReference>
<dbReference type="PANTHER" id="PTHR43562">
    <property type="entry name" value="NAPA-TYPE SODIUM/HYDROGEN ANTIPORTER"/>
    <property type="match status" value="1"/>
</dbReference>
<reference evidence="13 15" key="5">
    <citation type="journal article" date="2012" name="Curr. Microbiol.">
        <title>Re-annotation of two hyperthermophilic archaea Pyrococcus abyssi GE5 and Pyrococcus furiosus DSM 3638.</title>
        <authorList>
            <person name="Gao J."/>
            <person name="Wang J."/>
        </authorList>
    </citation>
    <scope>GENOME REANNOTATION</scope>
    <source>
        <strain evidence="13">GE5</strain>
        <strain evidence="15">GE5 / Orsay</strain>
    </source>
</reference>
<dbReference type="EMBL" id="AJ248283">
    <property type="protein sequence ID" value="CAB49058.1"/>
    <property type="molecule type" value="Genomic_DNA"/>
</dbReference>
<reference evidence="12" key="1">
    <citation type="submission" date="1999-07" db="EMBL/GenBank/DDBJ databases">
        <authorList>
            <person name="Genoscope"/>
        </authorList>
    </citation>
    <scope>NUCLEOTIDE SEQUENCE</scope>
    <source>
        <strain evidence="12">Orsay</strain>
    </source>
</reference>
<keyword evidence="8 10" id="KW-0472">Membrane</keyword>
<accession>Q9V2E0</accession>
<dbReference type="GO" id="GO:0006814">
    <property type="term" value="P:sodium ion transport"/>
    <property type="evidence" value="ECO:0007669"/>
    <property type="project" value="UniProtKB-KW"/>
</dbReference>
<sequence length="375" mass="41042">METLLMLALMLAVAKLSGWVFERFNQPIVLGQIIAGVIMGLLIERNEIIVEFANLGVLMLLFLAGLESDFEEFKRVGRPSILVASVGVLFAFLFGFLIAYPFFDFGTALLYGAIMTPTSVSITVKVLMELGKLRTKEGATILAAAVVDDVLGILILTIVISMLREGSVHYDVIVEVLLEVAGFLAVFLYLGPVVMENVFRRLSKVDLPESTTSFAIVFLVLFAYLAEHLNLASILGAYLIGLSIGQTSYKKRIEGPMNVIGYSIFIPVFFVEVGMRIDPRFLFEAKTFAFLYAVFAMISKVIGCGLGAYLSKFDWRTSIKIGIGMIPRLGVELAMISTAMAAGVAGSDVLTVAMTMVFLTTLITPIMLRKTYIIT</sequence>
<dbReference type="RefSeq" id="WP_010867258.1">
    <property type="nucleotide sequence ID" value="NC_000868.1"/>
</dbReference>
<dbReference type="KEGG" id="pab:PAB0084"/>
<feature type="transmembrane region" description="Helical" evidence="10">
    <location>
        <begin position="80"/>
        <end position="103"/>
    </location>
</feature>